<dbReference type="PANTHER" id="PTHR43639">
    <property type="entry name" value="OXIDOREDUCTASE, SHORT-CHAIN DEHYDROGENASE/REDUCTASE FAMILY (AFU_ORTHOLOGUE AFUA_5G02870)"/>
    <property type="match status" value="1"/>
</dbReference>
<protein>
    <submittedName>
        <fullName evidence="4">L-iditol 2-dehydrogenase</fullName>
        <ecNumber evidence="4">1.1.1.14</ecNumber>
    </submittedName>
</protein>
<dbReference type="FunFam" id="3.40.50.720:FF:000084">
    <property type="entry name" value="Short-chain dehydrogenase reductase"/>
    <property type="match status" value="1"/>
</dbReference>
<dbReference type="PRINTS" id="PR00080">
    <property type="entry name" value="SDRFAMILY"/>
</dbReference>
<dbReference type="PRINTS" id="PR00081">
    <property type="entry name" value="GDHRDH"/>
</dbReference>
<evidence type="ECO:0000256" key="3">
    <source>
        <dbReference type="SAM" id="MobiDB-lite"/>
    </source>
</evidence>
<organism evidence="4 5">
    <name type="scientific">Paraburkholderia sacchari</name>
    <dbReference type="NCBI Taxonomy" id="159450"/>
    <lineage>
        <taxon>Bacteria</taxon>
        <taxon>Pseudomonadati</taxon>
        <taxon>Pseudomonadota</taxon>
        <taxon>Betaproteobacteria</taxon>
        <taxon>Burkholderiales</taxon>
        <taxon>Burkholderiaceae</taxon>
        <taxon>Paraburkholderia</taxon>
    </lineage>
</organism>
<proteinExistence type="inferred from homology"/>
<evidence type="ECO:0000256" key="2">
    <source>
        <dbReference type="ARBA" id="ARBA00023002"/>
    </source>
</evidence>
<dbReference type="InterPro" id="IPR020904">
    <property type="entry name" value="Sc_DH/Rdtase_CS"/>
</dbReference>
<dbReference type="OrthoDB" id="9806974at2"/>
<feature type="compositionally biased region" description="Low complexity" evidence="3">
    <location>
        <begin position="19"/>
        <end position="33"/>
    </location>
</feature>
<evidence type="ECO:0000313" key="4">
    <source>
        <dbReference type="EMBL" id="NLP62140.1"/>
    </source>
</evidence>
<dbReference type="Pfam" id="PF13561">
    <property type="entry name" value="adh_short_C2"/>
    <property type="match status" value="1"/>
</dbReference>
<gene>
    <name evidence="4" type="ORF">NH14_013345</name>
</gene>
<keyword evidence="5" id="KW-1185">Reference proteome</keyword>
<feature type="region of interest" description="Disordered" evidence="3">
    <location>
        <begin position="1"/>
        <end position="40"/>
    </location>
</feature>
<dbReference type="Gene3D" id="3.40.50.720">
    <property type="entry name" value="NAD(P)-binding Rossmann-like Domain"/>
    <property type="match status" value="1"/>
</dbReference>
<reference evidence="4" key="1">
    <citation type="journal article" date="2015" name="Genome Announc.">
        <title>Draft Genome Sequence of the Polyhydroxyalkanoate-Producing Bacterium Burkholderia sacchari LMG 19450 Isolated from Brazilian Sugarcane Plantation Soil.</title>
        <authorList>
            <person name="Alexandrino P.M."/>
            <person name="Mendonca T.T."/>
            <person name="Guaman Bautista L.P."/>
            <person name="Cherix J."/>
            <person name="Lozano-Sakalauskas G.C."/>
            <person name="Fujita A."/>
            <person name="Ramos Filho E."/>
            <person name="Long P."/>
            <person name="Padilla G."/>
            <person name="Taciro M.K."/>
            <person name="Gomez J.G."/>
            <person name="Silva L.F."/>
        </authorList>
    </citation>
    <scope>NUCLEOTIDE SEQUENCE</scope>
    <source>
        <strain evidence="4">LMG 19450</strain>
    </source>
</reference>
<keyword evidence="2 4" id="KW-0560">Oxidoreductase</keyword>
<dbReference type="PROSITE" id="PS00061">
    <property type="entry name" value="ADH_SHORT"/>
    <property type="match status" value="1"/>
</dbReference>
<dbReference type="EMBL" id="JTDB02000003">
    <property type="protein sequence ID" value="NLP62140.1"/>
    <property type="molecule type" value="Genomic_DNA"/>
</dbReference>
<comment type="similarity">
    <text evidence="1">Belongs to the short-chain dehydrogenases/reductases (SDR) family.</text>
</comment>
<dbReference type="NCBIfam" id="NF005472">
    <property type="entry name" value="PRK07067.1"/>
    <property type="match status" value="1"/>
</dbReference>
<sequence>MGASVADHSITNRANARISSDSSHGGSADANGDNPVAHSAHPAAGRLQDKVAVLTGAASGIGEAVARRYLDEGARCVLVDVKPADAIAPALATEFPERVLALSADVTRREDIERIVVDALGRFGRIDILFNNAALFDMRPLLDESWDIYDRLFAVNVKGMFFLMQAVARRMVEQGQGGKIINMSSQAGRRGEALVSHYCATKAAVLSYTQSAALALAPHKINVNGIAPGVVDTPMWDQVDALFARYENRPLGEKKRLVGEEVPLGRMGVPGDLTGAALFLASADADYITAQTLNVDGGNWMS</sequence>
<reference evidence="4" key="2">
    <citation type="submission" date="2020-04" db="EMBL/GenBank/DDBJ databases">
        <authorList>
            <person name="Alexandrino P."/>
            <person name="Mendonca T."/>
            <person name="Guaman L."/>
            <person name="Cherix J."/>
            <person name="Lozano-Sakalauskas G."/>
            <person name="Fujita A."/>
            <person name="Filho E.R."/>
            <person name="Long P."/>
            <person name="Padilla G."/>
            <person name="Taciro M.K."/>
            <person name="Gomez J.G."/>
            <person name="Silva L.F."/>
            <person name="Torres M."/>
        </authorList>
    </citation>
    <scope>NUCLEOTIDE SEQUENCE</scope>
    <source>
        <strain evidence="4">LMG 19450</strain>
    </source>
</reference>
<evidence type="ECO:0000313" key="5">
    <source>
        <dbReference type="Proteomes" id="UP000030460"/>
    </source>
</evidence>
<dbReference type="AlphaFoldDB" id="A0A8T6ZCZ6"/>
<name>A0A8T6ZCZ6_9BURK</name>
<comment type="caution">
    <text evidence="4">The sequence shown here is derived from an EMBL/GenBank/DDBJ whole genome shotgun (WGS) entry which is preliminary data.</text>
</comment>
<dbReference type="InterPro" id="IPR002347">
    <property type="entry name" value="SDR_fam"/>
</dbReference>
<dbReference type="InterPro" id="IPR036291">
    <property type="entry name" value="NAD(P)-bd_dom_sf"/>
</dbReference>
<dbReference type="NCBIfam" id="NF005559">
    <property type="entry name" value="PRK07231.1"/>
    <property type="match status" value="1"/>
</dbReference>
<feature type="compositionally biased region" description="Polar residues" evidence="3">
    <location>
        <begin position="9"/>
        <end position="18"/>
    </location>
</feature>
<accession>A0A8T6ZCZ6</accession>
<dbReference type="SUPFAM" id="SSF51735">
    <property type="entry name" value="NAD(P)-binding Rossmann-fold domains"/>
    <property type="match status" value="1"/>
</dbReference>
<dbReference type="Proteomes" id="UP000030460">
    <property type="component" value="Unassembled WGS sequence"/>
</dbReference>
<dbReference type="GO" id="GO:0003939">
    <property type="term" value="F:L-iditol 2-dehydrogenase (NAD+) activity"/>
    <property type="evidence" value="ECO:0007669"/>
    <property type="project" value="UniProtKB-EC"/>
</dbReference>
<dbReference type="EC" id="1.1.1.14" evidence="4"/>
<evidence type="ECO:0000256" key="1">
    <source>
        <dbReference type="ARBA" id="ARBA00006484"/>
    </source>
</evidence>
<dbReference type="PANTHER" id="PTHR43639:SF1">
    <property type="entry name" value="SHORT-CHAIN DEHYDROGENASE_REDUCTASE FAMILY PROTEIN"/>
    <property type="match status" value="1"/>
</dbReference>